<keyword evidence="2" id="KW-1003">Cell membrane</keyword>
<evidence type="ECO:0000256" key="4">
    <source>
        <dbReference type="ARBA" id="ARBA00022989"/>
    </source>
</evidence>
<keyword evidence="8" id="KW-0813">Transport</keyword>
<evidence type="ECO:0000256" key="2">
    <source>
        <dbReference type="ARBA" id="ARBA00022475"/>
    </source>
</evidence>
<evidence type="ECO:0000313" key="8">
    <source>
        <dbReference type="EMBL" id="SDB16466.1"/>
    </source>
</evidence>
<feature type="transmembrane region" description="Helical" evidence="7">
    <location>
        <begin position="258"/>
        <end position="275"/>
    </location>
</feature>
<feature type="transmembrane region" description="Helical" evidence="7">
    <location>
        <begin position="41"/>
        <end position="65"/>
    </location>
</feature>
<keyword evidence="8" id="KW-0762">Sugar transport</keyword>
<evidence type="ECO:0000256" key="6">
    <source>
        <dbReference type="SAM" id="MobiDB-lite"/>
    </source>
</evidence>
<dbReference type="PANTHER" id="PTHR32196:SF63">
    <property type="entry name" value="INNER MEMBRANE ABC TRANSPORTER PERMEASE PROTEIN YJFF"/>
    <property type="match status" value="1"/>
</dbReference>
<accession>A0A1G6B796</accession>
<keyword evidence="4 7" id="KW-1133">Transmembrane helix</keyword>
<dbReference type="PANTHER" id="PTHR32196">
    <property type="entry name" value="ABC TRANSPORTER PERMEASE PROTEIN YPHD-RELATED-RELATED"/>
    <property type="match status" value="1"/>
</dbReference>
<feature type="transmembrane region" description="Helical" evidence="7">
    <location>
        <begin position="125"/>
        <end position="145"/>
    </location>
</feature>
<feature type="transmembrane region" description="Helical" evidence="7">
    <location>
        <begin position="282"/>
        <end position="300"/>
    </location>
</feature>
<dbReference type="Proteomes" id="UP000199071">
    <property type="component" value="Unassembled WGS sequence"/>
</dbReference>
<feature type="region of interest" description="Disordered" evidence="6">
    <location>
        <begin position="345"/>
        <end position="367"/>
    </location>
</feature>
<sequence>MAKVRGGPSLVERFEGLPIIVVFFLLLALFMYTAPQVFLQPFIYTTFLSTLPPLMLLAVGLTFVIGAGEIDLSFPAIISFSGFVFAILFKDYDLGWLAVIAALASGVLVGFLNGIIIAKIGIPSFIATLGTQFFWFGAATVLSGGKSYALRGAEESSVWQVIVGRPFEGSETAWVAQLPMQAFWTLVIVLVLWMILKRHRFGEHVLFIGDSNEVSRVLGIDVDREKIKVFTLMGALAAVAAIMLTLENKNFFGNQGQGYLLTAIASVLIGGTSIFGGRATVIGTVFGAAIILMIEPALVATGLTGAWVRTVQGLVFLIAIIFYLYMDEPQRRAAFFARMGWSSKSGSRQAAAPPSEPAPPGAGVTGK</sequence>
<evidence type="ECO:0000256" key="3">
    <source>
        <dbReference type="ARBA" id="ARBA00022692"/>
    </source>
</evidence>
<evidence type="ECO:0000313" key="9">
    <source>
        <dbReference type="Proteomes" id="UP000199071"/>
    </source>
</evidence>
<dbReference type="EMBL" id="FMXQ01000002">
    <property type="protein sequence ID" value="SDB16466.1"/>
    <property type="molecule type" value="Genomic_DNA"/>
</dbReference>
<organism evidence="8 9">
    <name type="scientific">Bauldia litoralis</name>
    <dbReference type="NCBI Taxonomy" id="665467"/>
    <lineage>
        <taxon>Bacteria</taxon>
        <taxon>Pseudomonadati</taxon>
        <taxon>Pseudomonadota</taxon>
        <taxon>Alphaproteobacteria</taxon>
        <taxon>Hyphomicrobiales</taxon>
        <taxon>Kaistiaceae</taxon>
        <taxon>Bauldia</taxon>
    </lineage>
</organism>
<reference evidence="8 9" key="1">
    <citation type="submission" date="2016-10" db="EMBL/GenBank/DDBJ databases">
        <authorList>
            <person name="de Groot N.N."/>
        </authorList>
    </citation>
    <scope>NUCLEOTIDE SEQUENCE [LARGE SCALE GENOMIC DNA]</scope>
    <source>
        <strain evidence="8 9">ATCC 35022</strain>
    </source>
</reference>
<feature type="transmembrane region" description="Helical" evidence="7">
    <location>
        <begin position="16"/>
        <end position="35"/>
    </location>
</feature>
<keyword evidence="9" id="KW-1185">Reference proteome</keyword>
<feature type="transmembrane region" description="Helical" evidence="7">
    <location>
        <begin position="72"/>
        <end position="89"/>
    </location>
</feature>
<protein>
    <submittedName>
        <fullName evidence="8">Simple sugar transport system permease protein</fullName>
    </submittedName>
</protein>
<evidence type="ECO:0000256" key="1">
    <source>
        <dbReference type="ARBA" id="ARBA00004651"/>
    </source>
</evidence>
<dbReference type="InterPro" id="IPR001851">
    <property type="entry name" value="ABC_transp_permease"/>
</dbReference>
<dbReference type="RefSeq" id="WP_090875573.1">
    <property type="nucleotide sequence ID" value="NZ_FMXQ01000002.1"/>
</dbReference>
<keyword evidence="3 7" id="KW-0812">Transmembrane</keyword>
<feature type="transmembrane region" description="Helical" evidence="7">
    <location>
        <begin position="174"/>
        <end position="196"/>
    </location>
</feature>
<dbReference type="CDD" id="cd06579">
    <property type="entry name" value="TM_PBP1_transp_AraH_like"/>
    <property type="match status" value="1"/>
</dbReference>
<evidence type="ECO:0000256" key="7">
    <source>
        <dbReference type="SAM" id="Phobius"/>
    </source>
</evidence>
<dbReference type="STRING" id="665467.SAMN02982931_01307"/>
<dbReference type="GO" id="GO:0022857">
    <property type="term" value="F:transmembrane transporter activity"/>
    <property type="evidence" value="ECO:0007669"/>
    <property type="project" value="InterPro"/>
</dbReference>
<feature type="transmembrane region" description="Helical" evidence="7">
    <location>
        <begin position="229"/>
        <end position="246"/>
    </location>
</feature>
<dbReference type="OrthoDB" id="7284468at2"/>
<gene>
    <name evidence="8" type="ORF">SAMN02982931_01307</name>
</gene>
<dbReference type="Pfam" id="PF02653">
    <property type="entry name" value="BPD_transp_2"/>
    <property type="match status" value="1"/>
</dbReference>
<feature type="transmembrane region" description="Helical" evidence="7">
    <location>
        <begin position="95"/>
        <end position="118"/>
    </location>
</feature>
<comment type="subcellular location">
    <subcellularLocation>
        <location evidence="1">Cell membrane</location>
        <topology evidence="1">Multi-pass membrane protein</topology>
    </subcellularLocation>
</comment>
<keyword evidence="5 7" id="KW-0472">Membrane</keyword>
<feature type="transmembrane region" description="Helical" evidence="7">
    <location>
        <begin position="306"/>
        <end position="326"/>
    </location>
</feature>
<dbReference type="AlphaFoldDB" id="A0A1G6B796"/>
<name>A0A1G6B796_9HYPH</name>
<dbReference type="GO" id="GO:0005886">
    <property type="term" value="C:plasma membrane"/>
    <property type="evidence" value="ECO:0007669"/>
    <property type="project" value="UniProtKB-SubCell"/>
</dbReference>
<evidence type="ECO:0000256" key="5">
    <source>
        <dbReference type="ARBA" id="ARBA00023136"/>
    </source>
</evidence>
<proteinExistence type="predicted"/>